<dbReference type="PROSITE" id="PS51678">
    <property type="entry name" value="SAM_MT_PRMT"/>
    <property type="match status" value="1"/>
</dbReference>
<dbReference type="InParanoid" id="D3AZB0"/>
<comment type="similarity">
    <text evidence="4">Belongs to the class I-like SAM-binding methyltransferase superfamily.</text>
</comment>
<dbReference type="OMA" id="IKYAWYE"/>
<feature type="binding site" evidence="6">
    <location>
        <begin position="377"/>
        <end position="378"/>
    </location>
    <ligand>
        <name>S-adenosyl-L-methionine</name>
        <dbReference type="ChEBI" id="CHEBI:59789"/>
    </ligand>
</feature>
<dbReference type="SUPFAM" id="SSF53335">
    <property type="entry name" value="S-adenosyl-L-methionine-dependent methyltransferases"/>
    <property type="match status" value="1"/>
</dbReference>
<evidence type="ECO:0000256" key="5">
    <source>
        <dbReference type="PIRSR" id="PIRSR015894-1"/>
    </source>
</evidence>
<evidence type="ECO:0000256" key="3">
    <source>
        <dbReference type="ARBA" id="ARBA00022691"/>
    </source>
</evidence>
<evidence type="ECO:0000256" key="1">
    <source>
        <dbReference type="ARBA" id="ARBA00022603"/>
    </source>
</evidence>
<dbReference type="InterPro" id="IPR029063">
    <property type="entry name" value="SAM-dependent_MTases_sf"/>
</dbReference>
<keyword evidence="3 4" id="KW-0949">S-adenosyl-L-methionine</keyword>
<proteinExistence type="inferred from homology"/>
<evidence type="ECO:0000256" key="6">
    <source>
        <dbReference type="PIRSR" id="PIRSR015894-2"/>
    </source>
</evidence>
<dbReference type="Gene3D" id="3.20.20.150">
    <property type="entry name" value="Divalent-metal-dependent TIM barrel enzymes"/>
    <property type="match status" value="1"/>
</dbReference>
<feature type="domain" description="PRMT5 arginine-N-methyltransferase" evidence="8">
    <location>
        <begin position="341"/>
        <end position="505"/>
    </location>
</feature>
<dbReference type="Proteomes" id="UP000001396">
    <property type="component" value="Unassembled WGS sequence"/>
</dbReference>
<dbReference type="Gene3D" id="3.40.50.150">
    <property type="entry name" value="Vaccinia Virus protein VP39"/>
    <property type="match status" value="1"/>
</dbReference>
<dbReference type="CDD" id="cd02440">
    <property type="entry name" value="AdoMet_MTases"/>
    <property type="match status" value="1"/>
</dbReference>
<dbReference type="GO" id="GO:0005829">
    <property type="term" value="C:cytosol"/>
    <property type="evidence" value="ECO:0007669"/>
    <property type="project" value="TreeGrafter"/>
</dbReference>
<name>D3AZB0_HETP5</name>
<evidence type="ECO:0000259" key="10">
    <source>
        <dbReference type="Pfam" id="PF17286"/>
    </source>
</evidence>
<gene>
    <name evidence="11" type="primary">prmt5</name>
    <name evidence="11" type="ORF">PPL_01450</name>
</gene>
<dbReference type="AlphaFoldDB" id="D3AZB0"/>
<protein>
    <recommendedName>
        <fullName evidence="4">Protein arginine N-methyltransferase</fullName>
    </recommendedName>
</protein>
<dbReference type="InterPro" id="IPR035075">
    <property type="entry name" value="PRMT5"/>
</dbReference>
<organism evidence="11 12">
    <name type="scientific">Heterostelium pallidum (strain ATCC 26659 / Pp 5 / PN500)</name>
    <name type="common">Cellular slime mold</name>
    <name type="synonym">Polysphondylium pallidum</name>
    <dbReference type="NCBI Taxonomy" id="670386"/>
    <lineage>
        <taxon>Eukaryota</taxon>
        <taxon>Amoebozoa</taxon>
        <taxon>Evosea</taxon>
        <taxon>Eumycetozoa</taxon>
        <taxon>Dictyostelia</taxon>
        <taxon>Acytosteliales</taxon>
        <taxon>Acytosteliaceae</taxon>
        <taxon>Heterostelium</taxon>
    </lineage>
</organism>
<evidence type="ECO:0000256" key="7">
    <source>
        <dbReference type="PIRSR" id="PIRSR015894-3"/>
    </source>
</evidence>
<feature type="binding site" evidence="6">
    <location>
        <begin position="460"/>
        <end position="461"/>
    </location>
    <ligand>
        <name>S-adenosyl-L-methionine</name>
        <dbReference type="ChEBI" id="CHEBI:59789"/>
    </ligand>
</feature>
<dbReference type="GeneID" id="31356978"/>
<feature type="active site" description="Proton donor/acceptor" evidence="5">
    <location>
        <position position="485"/>
    </location>
</feature>
<dbReference type="Pfam" id="PF05185">
    <property type="entry name" value="PRMT5"/>
    <property type="match status" value="1"/>
</dbReference>
<dbReference type="GO" id="GO:0032259">
    <property type="term" value="P:methylation"/>
    <property type="evidence" value="ECO:0007669"/>
    <property type="project" value="UniProtKB-KW"/>
</dbReference>
<dbReference type="InterPro" id="IPR025799">
    <property type="entry name" value="Arg_MeTrfase"/>
</dbReference>
<feature type="domain" description="PRMT5 oligomerisation" evidence="10">
    <location>
        <begin position="509"/>
        <end position="685"/>
    </location>
</feature>
<evidence type="ECO:0000259" key="9">
    <source>
        <dbReference type="Pfam" id="PF17285"/>
    </source>
</evidence>
<sequence length="687" mass="78820">MNGYGTDIDENGGYGTQSGILKIAFNLRRFLEQHWLNLTAVCFVHFTLMSSMNNNNNNNLNREHYPFSCGIEYNDVCDLRNEVDNAYDTGFDFLAVPIAHPRNKRDIRLDQPFTRSDLLLESSQWKSVIVAKLSPWLHVDSLDITIRKTSIDAMKQEISWAAHLAVPALMIPTPTKSISPFYAQIINQTLSSLTNMRLWMRIPLTTPELSLDRSESVADETNNDNSSVAPVNTWCIWNDFRTLCNQHPSLFVVLEMTADLPSPSVINQWLGEPVKAIIIPTSIFVTNPNGYPSLIQKHREFLRKIFKYNIQFILSGCAENMQDYLKYIKYLHENQEPITEVEYFEQPYLDYLQMPLQPLMDNLESQTYEIFERDPVKYLEYKNAIRKALLATTTPDSLTTVMVVGAGRGPLIKSAITASLEASRKIRVFAVEKNPNAIVTLRNRIVMEGWQEIVTIIECDMRYWQTEERADIMVSELLGSFGDNELSPECLDGAQRFLKPNGISIPTWYTSYIAPMSSSKLYNEVASHTSLKHFETPYVVKAHNFHQIATSKPLFTFTHPNPEVTKTIGEQKHSLQPIVIDNDRFETIDFSVENDTMLHGFIGYFDCCLYDDVHISINPANFSTGMFSWFPIYFPIKEPINIQKGNKITLQFWRNSNRSKVWYEWTVTSPLVAPIHNTGGRSYWIGL</sequence>
<evidence type="ECO:0000313" key="12">
    <source>
        <dbReference type="Proteomes" id="UP000001396"/>
    </source>
</evidence>
<dbReference type="PIRSF" id="PIRSF015894">
    <property type="entry name" value="Skb1_MeTrfase"/>
    <property type="match status" value="1"/>
</dbReference>
<dbReference type="Pfam" id="PF17285">
    <property type="entry name" value="PRMT5_TIM"/>
    <property type="match status" value="1"/>
</dbReference>
<feature type="site" description="Critical for specifying symmetric addition of methyl groups" evidence="7">
    <location>
        <position position="371"/>
    </location>
</feature>
<evidence type="ECO:0000256" key="4">
    <source>
        <dbReference type="PIRNR" id="PIRNR015894"/>
    </source>
</evidence>
<keyword evidence="2 4" id="KW-0808">Transferase</keyword>
<dbReference type="GO" id="GO:0005634">
    <property type="term" value="C:nucleus"/>
    <property type="evidence" value="ECO:0007669"/>
    <property type="project" value="TreeGrafter"/>
</dbReference>
<dbReference type="InterPro" id="IPR035248">
    <property type="entry name" value="PRMT5_C"/>
</dbReference>
<dbReference type="GO" id="GO:0006355">
    <property type="term" value="P:regulation of DNA-templated transcription"/>
    <property type="evidence" value="ECO:0007669"/>
    <property type="project" value="TreeGrafter"/>
</dbReference>
<dbReference type="STRING" id="670386.D3AZB0"/>
<feature type="binding site" evidence="6">
    <location>
        <position position="432"/>
    </location>
    <ligand>
        <name>S-adenosyl-L-methionine</name>
        <dbReference type="ChEBI" id="CHEBI:59789"/>
    </ligand>
</feature>
<reference evidence="11 12" key="1">
    <citation type="journal article" date="2011" name="Genome Res.">
        <title>Phylogeny-wide analysis of social amoeba genomes highlights ancient origins for complex intercellular communication.</title>
        <authorList>
            <person name="Heidel A.J."/>
            <person name="Lawal H.M."/>
            <person name="Felder M."/>
            <person name="Schilde C."/>
            <person name="Helps N.R."/>
            <person name="Tunggal B."/>
            <person name="Rivero F."/>
            <person name="John U."/>
            <person name="Schleicher M."/>
            <person name="Eichinger L."/>
            <person name="Platzer M."/>
            <person name="Noegel A.A."/>
            <person name="Schaap P."/>
            <person name="Gloeckner G."/>
        </authorList>
    </citation>
    <scope>NUCLEOTIDE SEQUENCE [LARGE SCALE GENOMIC DNA]</scope>
    <source>
        <strain evidence="12">ATCC 26659 / Pp 5 / PN500</strain>
    </source>
</reference>
<keyword evidence="1 4" id="KW-0489">Methyltransferase</keyword>
<feature type="domain" description="PRMT5 TIM barrel" evidence="9">
    <location>
        <begin position="90"/>
        <end position="333"/>
    </location>
</feature>
<accession>D3AZB0</accession>
<comment type="caution">
    <text evidence="11">The sequence shown here is derived from an EMBL/GenBank/DDBJ whole genome shotgun (WGS) entry which is preliminary data.</text>
</comment>
<evidence type="ECO:0000256" key="2">
    <source>
        <dbReference type="ARBA" id="ARBA00022679"/>
    </source>
</evidence>
<evidence type="ECO:0000313" key="11">
    <source>
        <dbReference type="EMBL" id="EFA85493.1"/>
    </source>
</evidence>
<dbReference type="Gene3D" id="2.70.160.11">
    <property type="entry name" value="Hnrnp arginine n-methyltransferase1"/>
    <property type="match status" value="1"/>
</dbReference>
<keyword evidence="12" id="KW-1185">Reference proteome</keyword>
<dbReference type="FunCoup" id="D3AZB0">
    <property type="interactions" value="1059"/>
</dbReference>
<dbReference type="PANTHER" id="PTHR10738">
    <property type="entry name" value="PROTEIN ARGININE N-METHYLTRANSFERASE 5"/>
    <property type="match status" value="1"/>
</dbReference>
<dbReference type="EMBL" id="ADBJ01000007">
    <property type="protein sequence ID" value="EFA85493.1"/>
    <property type="molecule type" value="Genomic_DNA"/>
</dbReference>
<dbReference type="Pfam" id="PF17286">
    <property type="entry name" value="PRMT5_C"/>
    <property type="match status" value="1"/>
</dbReference>
<feature type="active site" description="Proton donor/acceptor" evidence="5">
    <location>
        <position position="476"/>
    </location>
</feature>
<evidence type="ECO:0000259" key="8">
    <source>
        <dbReference type="Pfam" id="PF05185"/>
    </source>
</evidence>
<dbReference type="InterPro" id="IPR007857">
    <property type="entry name" value="Arg_MeTrfase_PRMT5"/>
</dbReference>
<dbReference type="RefSeq" id="XP_020437601.1">
    <property type="nucleotide sequence ID" value="XM_020572458.1"/>
</dbReference>
<dbReference type="GO" id="GO:0016274">
    <property type="term" value="F:protein-arginine N-methyltransferase activity"/>
    <property type="evidence" value="ECO:0007669"/>
    <property type="project" value="InterPro"/>
</dbReference>
<dbReference type="FunFam" id="2.70.160.11:FF:000003">
    <property type="entry name" value="Protein arginine N-methyltransferase 5"/>
    <property type="match status" value="1"/>
</dbReference>
<dbReference type="PANTHER" id="PTHR10738:SF0">
    <property type="entry name" value="PROTEIN ARGININE N-METHYLTRANSFERASE 5"/>
    <property type="match status" value="1"/>
</dbReference>
<dbReference type="FunFam" id="3.20.20.150:FF:000008">
    <property type="entry name" value="Protein arginine N-methyltransferase 5"/>
    <property type="match status" value="1"/>
</dbReference>
<dbReference type="InterPro" id="IPR035247">
    <property type="entry name" value="PRMT5_TIM"/>
</dbReference>
<feature type="binding site" evidence="6">
    <location>
        <position position="368"/>
    </location>
    <ligand>
        <name>S-adenosyl-L-methionine</name>
        <dbReference type="ChEBI" id="CHEBI:59789"/>
    </ligand>
</feature>